<dbReference type="CDD" id="cd04301">
    <property type="entry name" value="NAT_SF"/>
    <property type="match status" value="1"/>
</dbReference>
<evidence type="ECO:0000256" key="2">
    <source>
        <dbReference type="ARBA" id="ARBA00023315"/>
    </source>
</evidence>
<dbReference type="OrthoDB" id="47374at2759"/>
<evidence type="ECO:0000313" key="5">
    <source>
        <dbReference type="Proteomes" id="UP000006671"/>
    </source>
</evidence>
<dbReference type="STRING" id="5762.D2VLZ4"/>
<name>D2VLZ4_NAEGR</name>
<dbReference type="RefSeq" id="XP_002674973.1">
    <property type="nucleotide sequence ID" value="XM_002674927.1"/>
</dbReference>
<evidence type="ECO:0000313" key="4">
    <source>
        <dbReference type="EMBL" id="EFC42229.1"/>
    </source>
</evidence>
<dbReference type="VEuPathDB" id="AmoebaDB:NAEGRDRAFT_69954"/>
<dbReference type="GeneID" id="8855732"/>
<dbReference type="eggNOG" id="KOG3138">
    <property type="taxonomic scope" value="Eukaryota"/>
</dbReference>
<organism evidence="5">
    <name type="scientific">Naegleria gruberi</name>
    <name type="common">Amoeba</name>
    <dbReference type="NCBI Taxonomy" id="5762"/>
    <lineage>
        <taxon>Eukaryota</taxon>
        <taxon>Discoba</taxon>
        <taxon>Heterolobosea</taxon>
        <taxon>Tetramitia</taxon>
        <taxon>Eutetramitia</taxon>
        <taxon>Vahlkampfiidae</taxon>
        <taxon>Naegleria</taxon>
    </lineage>
</organism>
<dbReference type="PROSITE" id="PS51186">
    <property type="entry name" value="GNAT"/>
    <property type="match status" value="1"/>
</dbReference>
<dbReference type="Proteomes" id="UP000006671">
    <property type="component" value="Unassembled WGS sequence"/>
</dbReference>
<sequence>MSVGEITILPLNDDLTLDMAQINGIVLPVNFSAKIYSQMVQDKYSFVAFVKNPKTGKDEAVGAIGCVLKSDPHACPNTSGLCIASLAVLAKYRSKGIGSKLLNQVIELVECQKKLITVYLQTQVNNDDGIKFYQRHNFSIITRIEKFYRRLDPPDCFVLSRCFH</sequence>
<dbReference type="OMA" id="CANEKAI"/>
<dbReference type="SUPFAM" id="SSF55729">
    <property type="entry name" value="Acyl-CoA N-acyltransferases (Nat)"/>
    <property type="match status" value="1"/>
</dbReference>
<dbReference type="EMBL" id="GG738881">
    <property type="protein sequence ID" value="EFC42229.1"/>
    <property type="molecule type" value="Genomic_DNA"/>
</dbReference>
<keyword evidence="5" id="KW-1185">Reference proteome</keyword>
<dbReference type="Gene3D" id="3.40.630.30">
    <property type="match status" value="1"/>
</dbReference>
<dbReference type="GO" id="GO:0031415">
    <property type="term" value="C:NatA complex"/>
    <property type="evidence" value="ECO:0007669"/>
    <property type="project" value="TreeGrafter"/>
</dbReference>
<keyword evidence="2" id="KW-0012">Acyltransferase</keyword>
<dbReference type="KEGG" id="ngr:NAEGRDRAFT_69954"/>
<dbReference type="InParanoid" id="D2VLZ4"/>
<accession>D2VLZ4</accession>
<protein>
    <submittedName>
        <fullName evidence="4">Acetyltransferase</fullName>
    </submittedName>
</protein>
<evidence type="ECO:0000259" key="3">
    <source>
        <dbReference type="PROSITE" id="PS51186"/>
    </source>
</evidence>
<dbReference type="InterPro" id="IPR000182">
    <property type="entry name" value="GNAT_dom"/>
</dbReference>
<dbReference type="AlphaFoldDB" id="D2VLZ4"/>
<feature type="domain" description="N-acetyltransferase" evidence="3">
    <location>
        <begin position="6"/>
        <end position="164"/>
    </location>
</feature>
<evidence type="ECO:0000256" key="1">
    <source>
        <dbReference type="ARBA" id="ARBA00022679"/>
    </source>
</evidence>
<dbReference type="PANTHER" id="PTHR42919">
    <property type="entry name" value="N-ALPHA-ACETYLTRANSFERASE"/>
    <property type="match status" value="1"/>
</dbReference>
<gene>
    <name evidence="4" type="ORF">NAEGRDRAFT_69954</name>
</gene>
<reference evidence="4 5" key="1">
    <citation type="journal article" date="2010" name="Cell">
        <title>The genome of Naegleria gruberi illuminates early eukaryotic versatility.</title>
        <authorList>
            <person name="Fritz-Laylin L.K."/>
            <person name="Prochnik S.E."/>
            <person name="Ginger M.L."/>
            <person name="Dacks J.B."/>
            <person name="Carpenter M.L."/>
            <person name="Field M.C."/>
            <person name="Kuo A."/>
            <person name="Paredez A."/>
            <person name="Chapman J."/>
            <person name="Pham J."/>
            <person name="Shu S."/>
            <person name="Neupane R."/>
            <person name="Cipriano M."/>
            <person name="Mancuso J."/>
            <person name="Tu H."/>
            <person name="Salamov A."/>
            <person name="Lindquist E."/>
            <person name="Shapiro H."/>
            <person name="Lucas S."/>
            <person name="Grigoriev I.V."/>
            <person name="Cande W.Z."/>
            <person name="Fulton C."/>
            <person name="Rokhsar D.S."/>
            <person name="Dawson S.C."/>
        </authorList>
    </citation>
    <scope>NUCLEOTIDE SEQUENCE [LARGE SCALE GENOMIC DNA]</scope>
    <source>
        <strain evidence="4 5">NEG-M</strain>
    </source>
</reference>
<dbReference type="GO" id="GO:0016747">
    <property type="term" value="F:acyltransferase activity, transferring groups other than amino-acyl groups"/>
    <property type="evidence" value="ECO:0007669"/>
    <property type="project" value="InterPro"/>
</dbReference>
<dbReference type="PANTHER" id="PTHR42919:SF8">
    <property type="entry name" value="N-ALPHA-ACETYLTRANSFERASE 50"/>
    <property type="match status" value="1"/>
</dbReference>
<dbReference type="InterPro" id="IPR051556">
    <property type="entry name" value="N-term/lysine_N-AcTrnsfr"/>
</dbReference>
<dbReference type="Pfam" id="PF00583">
    <property type="entry name" value="Acetyltransf_1"/>
    <property type="match status" value="1"/>
</dbReference>
<dbReference type="GO" id="GO:0007064">
    <property type="term" value="P:mitotic sister chromatid cohesion"/>
    <property type="evidence" value="ECO:0007669"/>
    <property type="project" value="TreeGrafter"/>
</dbReference>
<proteinExistence type="predicted"/>
<dbReference type="InterPro" id="IPR016181">
    <property type="entry name" value="Acyl_CoA_acyltransferase"/>
</dbReference>
<keyword evidence="1 4" id="KW-0808">Transferase</keyword>